<dbReference type="EMBL" id="JAAIUW010000009">
    <property type="protein sequence ID" value="KAF7814154.1"/>
    <property type="molecule type" value="Genomic_DNA"/>
</dbReference>
<proteinExistence type="predicted"/>
<protein>
    <submittedName>
        <fullName evidence="1">PRA1 family protein F2</fullName>
    </submittedName>
</protein>
<evidence type="ECO:0000313" key="1">
    <source>
        <dbReference type="EMBL" id="KAF7814154.1"/>
    </source>
</evidence>
<name>A0A834TBW5_9FABA</name>
<dbReference type="Proteomes" id="UP000634136">
    <property type="component" value="Unassembled WGS sequence"/>
</dbReference>
<sequence length="58" mass="6905">MIRMREIASGKLEGRPKERKLNMTFHGWRVPRPALIRCLAREMYSRFWDGEDEVGMVP</sequence>
<reference evidence="1" key="1">
    <citation type="submission" date="2020-09" db="EMBL/GenBank/DDBJ databases">
        <title>Genome-Enabled Discovery of Anthraquinone Biosynthesis in Senna tora.</title>
        <authorList>
            <person name="Kang S.-H."/>
            <person name="Pandey R.P."/>
            <person name="Lee C.-M."/>
            <person name="Sim J.-S."/>
            <person name="Jeong J.-T."/>
            <person name="Choi B.-S."/>
            <person name="Jung M."/>
            <person name="Ginzburg D."/>
            <person name="Zhao K."/>
            <person name="Won S.Y."/>
            <person name="Oh T.-J."/>
            <person name="Yu Y."/>
            <person name="Kim N.-H."/>
            <person name="Lee O.R."/>
            <person name="Lee T.-H."/>
            <person name="Bashyal P."/>
            <person name="Kim T.-S."/>
            <person name="Lee W.-H."/>
            <person name="Kawkins C."/>
            <person name="Kim C.-K."/>
            <person name="Kim J.S."/>
            <person name="Ahn B.O."/>
            <person name="Rhee S.Y."/>
            <person name="Sohng J.K."/>
        </authorList>
    </citation>
    <scope>NUCLEOTIDE SEQUENCE</scope>
    <source>
        <tissue evidence="1">Leaf</tissue>
    </source>
</reference>
<evidence type="ECO:0000313" key="2">
    <source>
        <dbReference type="Proteomes" id="UP000634136"/>
    </source>
</evidence>
<organism evidence="1 2">
    <name type="scientific">Senna tora</name>
    <dbReference type="NCBI Taxonomy" id="362788"/>
    <lineage>
        <taxon>Eukaryota</taxon>
        <taxon>Viridiplantae</taxon>
        <taxon>Streptophyta</taxon>
        <taxon>Embryophyta</taxon>
        <taxon>Tracheophyta</taxon>
        <taxon>Spermatophyta</taxon>
        <taxon>Magnoliopsida</taxon>
        <taxon>eudicotyledons</taxon>
        <taxon>Gunneridae</taxon>
        <taxon>Pentapetalae</taxon>
        <taxon>rosids</taxon>
        <taxon>fabids</taxon>
        <taxon>Fabales</taxon>
        <taxon>Fabaceae</taxon>
        <taxon>Caesalpinioideae</taxon>
        <taxon>Cassia clade</taxon>
        <taxon>Senna</taxon>
    </lineage>
</organism>
<dbReference type="AlphaFoldDB" id="A0A834TBW5"/>
<comment type="caution">
    <text evidence="1">The sequence shown here is derived from an EMBL/GenBank/DDBJ whole genome shotgun (WGS) entry which is preliminary data.</text>
</comment>
<gene>
    <name evidence="1" type="ORF">G2W53_028123</name>
</gene>
<keyword evidence="2" id="KW-1185">Reference proteome</keyword>
<accession>A0A834TBW5</accession>